<evidence type="ECO:0000256" key="4">
    <source>
        <dbReference type="ARBA" id="ARBA00022679"/>
    </source>
</evidence>
<accession>A0A2D2CYP9</accession>
<dbReference type="PIRSF" id="PIRSF000398">
    <property type="entry name" value="M_m6A_EcoRV"/>
    <property type="match status" value="1"/>
</dbReference>
<evidence type="ECO:0000256" key="5">
    <source>
        <dbReference type="ARBA" id="ARBA00022691"/>
    </source>
</evidence>
<comment type="similarity">
    <text evidence="1">Belongs to the N(4)/N(6)-methyltransferase family.</text>
</comment>
<dbReference type="PRINTS" id="PR00505">
    <property type="entry name" value="D12N6MTFRASE"/>
</dbReference>
<dbReference type="Gene3D" id="1.10.1020.10">
    <property type="entry name" value="Adenine-specific Methyltransferase, Domain 2"/>
    <property type="match status" value="1"/>
</dbReference>
<dbReference type="Pfam" id="PF02086">
    <property type="entry name" value="MethyltransfD12"/>
    <property type="match status" value="1"/>
</dbReference>
<dbReference type="GO" id="GO:1904047">
    <property type="term" value="F:S-adenosyl-L-methionine binding"/>
    <property type="evidence" value="ECO:0007669"/>
    <property type="project" value="TreeGrafter"/>
</dbReference>
<evidence type="ECO:0000313" key="8">
    <source>
        <dbReference type="EMBL" id="ATQ67824.1"/>
    </source>
</evidence>
<dbReference type="STRING" id="595536.GCA_000178815_03572"/>
<feature type="binding site" evidence="7">
    <location>
        <position position="68"/>
    </location>
    <ligand>
        <name>S-adenosyl-L-methionine</name>
        <dbReference type="ChEBI" id="CHEBI:59789"/>
    </ligand>
</feature>
<dbReference type="PANTHER" id="PTHR30481">
    <property type="entry name" value="DNA ADENINE METHYLASE"/>
    <property type="match status" value="1"/>
</dbReference>
<dbReference type="Gene3D" id="3.40.50.150">
    <property type="entry name" value="Vaccinia Virus protein VP39"/>
    <property type="match status" value="1"/>
</dbReference>
<evidence type="ECO:0000256" key="3">
    <source>
        <dbReference type="ARBA" id="ARBA00022603"/>
    </source>
</evidence>
<keyword evidence="5" id="KW-0949">S-adenosyl-L-methionine</keyword>
<dbReference type="SUPFAM" id="SSF53335">
    <property type="entry name" value="S-adenosyl-L-methionine-dependent methyltransferases"/>
    <property type="match status" value="1"/>
</dbReference>
<dbReference type="GO" id="GO:0043565">
    <property type="term" value="F:sequence-specific DNA binding"/>
    <property type="evidence" value="ECO:0007669"/>
    <property type="project" value="TreeGrafter"/>
</dbReference>
<dbReference type="EMBL" id="CP023737">
    <property type="protein sequence ID" value="ATQ67824.1"/>
    <property type="molecule type" value="Genomic_DNA"/>
</dbReference>
<feature type="binding site" evidence="7">
    <location>
        <position position="191"/>
    </location>
    <ligand>
        <name>S-adenosyl-L-methionine</name>
        <dbReference type="ChEBI" id="CHEBI:59789"/>
    </ligand>
</feature>
<keyword evidence="3 8" id="KW-0489">Methyltransferase</keyword>
<sequence length="278" mass="31392">MMEKDFDERPVEQTAPAAGWIGGKKQLAAHICELIESAPHKIYAEAFIGMAGVFLRRRFAAKVEAINDRDGDVAVFFRILQRHYQPFVEMLQWQVTSRAEFDRLARQDPALLTDLERAARFFYLQKLSFGGKVAGRTFGIDTSGPARFDTTKLGPALKAIHERLAGVTIDCLDWREFLKRWDRPETLFYLDPPYFGTENYYRAPFPREDHEALAEQLRALQGQFILTMNDCAATRAIYQGFALSAVELTYTAAGGRHGGKLAGEIIVSNLRPSGRLLV</sequence>
<evidence type="ECO:0000256" key="6">
    <source>
        <dbReference type="ARBA" id="ARBA00047942"/>
    </source>
</evidence>
<dbReference type="InterPro" id="IPR012263">
    <property type="entry name" value="M_m6A_EcoRV"/>
</dbReference>
<dbReference type="REBASE" id="222726">
    <property type="entry name" value="M.MtrOB3bORF7890P"/>
</dbReference>
<feature type="binding site" evidence="7">
    <location>
        <position position="24"/>
    </location>
    <ligand>
        <name>S-adenosyl-L-methionine</name>
        <dbReference type="ChEBI" id="CHEBI:59789"/>
    </ligand>
</feature>
<dbReference type="InterPro" id="IPR029063">
    <property type="entry name" value="SAM-dependent_MTases_sf"/>
</dbReference>
<dbReference type="GO" id="GO:0009007">
    <property type="term" value="F:site-specific DNA-methyltransferase (adenine-specific) activity"/>
    <property type="evidence" value="ECO:0007669"/>
    <property type="project" value="UniProtKB-EC"/>
</dbReference>
<dbReference type="Proteomes" id="UP000230709">
    <property type="component" value="Chromosome"/>
</dbReference>
<dbReference type="EC" id="2.1.1.72" evidence="2"/>
<gene>
    <name evidence="8" type="ORF">CQW49_07890</name>
</gene>
<dbReference type="GO" id="GO:0032259">
    <property type="term" value="P:methylation"/>
    <property type="evidence" value="ECO:0007669"/>
    <property type="project" value="UniProtKB-KW"/>
</dbReference>
<dbReference type="GO" id="GO:0009307">
    <property type="term" value="P:DNA restriction-modification system"/>
    <property type="evidence" value="ECO:0007669"/>
    <property type="project" value="InterPro"/>
</dbReference>
<evidence type="ECO:0000313" key="9">
    <source>
        <dbReference type="Proteomes" id="UP000230709"/>
    </source>
</evidence>
<keyword evidence="9" id="KW-1185">Reference proteome</keyword>
<comment type="catalytic activity">
    <reaction evidence="6">
        <text>a 2'-deoxyadenosine in DNA + S-adenosyl-L-methionine = an N(6)-methyl-2'-deoxyadenosine in DNA + S-adenosyl-L-homocysteine + H(+)</text>
        <dbReference type="Rhea" id="RHEA:15197"/>
        <dbReference type="Rhea" id="RHEA-COMP:12418"/>
        <dbReference type="Rhea" id="RHEA-COMP:12419"/>
        <dbReference type="ChEBI" id="CHEBI:15378"/>
        <dbReference type="ChEBI" id="CHEBI:57856"/>
        <dbReference type="ChEBI" id="CHEBI:59789"/>
        <dbReference type="ChEBI" id="CHEBI:90615"/>
        <dbReference type="ChEBI" id="CHEBI:90616"/>
        <dbReference type="EC" id="2.1.1.72"/>
    </reaction>
</comment>
<evidence type="ECO:0000256" key="1">
    <source>
        <dbReference type="ARBA" id="ARBA00006594"/>
    </source>
</evidence>
<organism evidence="8 9">
    <name type="scientific">Methylosinus trichosporium (strain ATCC 35070 / NCIMB 11131 / UNIQEM 75 / OB3b)</name>
    <dbReference type="NCBI Taxonomy" id="595536"/>
    <lineage>
        <taxon>Bacteria</taxon>
        <taxon>Pseudomonadati</taxon>
        <taxon>Pseudomonadota</taxon>
        <taxon>Alphaproteobacteria</taxon>
        <taxon>Hyphomicrobiales</taxon>
        <taxon>Methylocystaceae</taxon>
        <taxon>Methylosinus</taxon>
    </lineage>
</organism>
<dbReference type="AlphaFoldDB" id="A0A2D2CYP9"/>
<evidence type="ECO:0000256" key="2">
    <source>
        <dbReference type="ARBA" id="ARBA00011900"/>
    </source>
</evidence>
<dbReference type="RefSeq" id="WP_003611063.1">
    <property type="nucleotide sequence ID" value="NZ_ADVE02000001.1"/>
</dbReference>
<reference evidence="9" key="1">
    <citation type="submission" date="2017-10" db="EMBL/GenBank/DDBJ databases">
        <title>Completed PacBio SMRT sequence of Methylosinus trichosporium OB3b reveals presence of a third large plasmid.</title>
        <authorList>
            <person name="Charles T.C."/>
            <person name="Lynch M.D.J."/>
            <person name="Heil J.R."/>
            <person name="Cheng J."/>
        </authorList>
    </citation>
    <scope>NUCLEOTIDE SEQUENCE [LARGE SCALE GENOMIC DNA]</scope>
    <source>
        <strain evidence="9">OB3b</strain>
    </source>
</reference>
<dbReference type="PANTHER" id="PTHR30481:SF4">
    <property type="entry name" value="SITE-SPECIFIC DNA-METHYLTRANSFERASE (ADENINE-SPECIFIC)"/>
    <property type="match status" value="1"/>
</dbReference>
<dbReference type="KEGG" id="mtw:CQW49_07890"/>
<keyword evidence="4 8" id="KW-0808">Transferase</keyword>
<dbReference type="InterPro" id="IPR012327">
    <property type="entry name" value="MeTrfase_D12"/>
</dbReference>
<feature type="binding site" evidence="7">
    <location>
        <position position="20"/>
    </location>
    <ligand>
        <name>S-adenosyl-L-methionine</name>
        <dbReference type="ChEBI" id="CHEBI:59789"/>
    </ligand>
</feature>
<proteinExistence type="inferred from homology"/>
<dbReference type="InterPro" id="IPR023095">
    <property type="entry name" value="Ade_MeTrfase_dom_2"/>
</dbReference>
<dbReference type="GO" id="GO:0006298">
    <property type="term" value="P:mismatch repair"/>
    <property type="evidence" value="ECO:0007669"/>
    <property type="project" value="TreeGrafter"/>
</dbReference>
<name>A0A2D2CYP9_METT3</name>
<evidence type="ECO:0000256" key="7">
    <source>
        <dbReference type="PIRSR" id="PIRSR000398-1"/>
    </source>
</evidence>
<protein>
    <recommendedName>
        <fullName evidence="2">site-specific DNA-methyltransferase (adenine-specific)</fullName>
        <ecNumber evidence="2">2.1.1.72</ecNumber>
    </recommendedName>
</protein>